<feature type="transmembrane region" description="Helical" evidence="7">
    <location>
        <begin position="156"/>
        <end position="176"/>
    </location>
</feature>
<feature type="transmembrane region" description="Helical" evidence="7">
    <location>
        <begin position="114"/>
        <end position="136"/>
    </location>
</feature>
<dbReference type="PROSITE" id="PS50928">
    <property type="entry name" value="ABC_TM1"/>
    <property type="match status" value="1"/>
</dbReference>
<keyword evidence="5 7" id="KW-1133">Transmembrane helix</keyword>
<comment type="subcellular location">
    <subcellularLocation>
        <location evidence="1 7">Cell membrane</location>
        <topology evidence="1 7">Multi-pass membrane protein</topology>
    </subcellularLocation>
</comment>
<dbReference type="InterPro" id="IPR000515">
    <property type="entry name" value="MetI-like"/>
</dbReference>
<evidence type="ECO:0000256" key="2">
    <source>
        <dbReference type="ARBA" id="ARBA00022448"/>
    </source>
</evidence>
<dbReference type="EMBL" id="JBHRWK010000038">
    <property type="protein sequence ID" value="MFC3452627.1"/>
    <property type="molecule type" value="Genomic_DNA"/>
</dbReference>
<dbReference type="Proteomes" id="UP001595645">
    <property type="component" value="Unassembled WGS sequence"/>
</dbReference>
<protein>
    <submittedName>
        <fullName evidence="9">Carbohydrate ABC transporter permease</fullName>
    </submittedName>
</protein>
<accession>A0ABV7P3X0</accession>
<keyword evidence="4 7" id="KW-0812">Transmembrane</keyword>
<dbReference type="PANTHER" id="PTHR30193">
    <property type="entry name" value="ABC TRANSPORTER PERMEASE PROTEIN"/>
    <property type="match status" value="1"/>
</dbReference>
<keyword evidence="10" id="KW-1185">Reference proteome</keyword>
<dbReference type="Gene3D" id="1.10.3720.10">
    <property type="entry name" value="MetI-like"/>
    <property type="match status" value="1"/>
</dbReference>
<evidence type="ECO:0000313" key="9">
    <source>
        <dbReference type="EMBL" id="MFC3452627.1"/>
    </source>
</evidence>
<dbReference type="Pfam" id="PF00528">
    <property type="entry name" value="BPD_transp_1"/>
    <property type="match status" value="1"/>
</dbReference>
<proteinExistence type="inferred from homology"/>
<organism evidence="9 10">
    <name type="scientific">Amycolatopsis speibonae</name>
    <dbReference type="NCBI Taxonomy" id="1450224"/>
    <lineage>
        <taxon>Bacteria</taxon>
        <taxon>Bacillati</taxon>
        <taxon>Actinomycetota</taxon>
        <taxon>Actinomycetes</taxon>
        <taxon>Pseudonocardiales</taxon>
        <taxon>Pseudonocardiaceae</taxon>
        <taxon>Amycolatopsis</taxon>
    </lineage>
</organism>
<dbReference type="InterPro" id="IPR035906">
    <property type="entry name" value="MetI-like_sf"/>
</dbReference>
<feature type="transmembrane region" description="Helical" evidence="7">
    <location>
        <begin position="20"/>
        <end position="43"/>
    </location>
</feature>
<reference evidence="10" key="1">
    <citation type="journal article" date="2019" name="Int. J. Syst. Evol. Microbiol.">
        <title>The Global Catalogue of Microorganisms (GCM) 10K type strain sequencing project: providing services to taxonomists for standard genome sequencing and annotation.</title>
        <authorList>
            <consortium name="The Broad Institute Genomics Platform"/>
            <consortium name="The Broad Institute Genome Sequencing Center for Infectious Disease"/>
            <person name="Wu L."/>
            <person name="Ma J."/>
        </authorList>
    </citation>
    <scope>NUCLEOTIDE SEQUENCE [LARGE SCALE GENOMIC DNA]</scope>
    <source>
        <strain evidence="10">CGMCC 4.7676</strain>
    </source>
</reference>
<keyword evidence="3" id="KW-1003">Cell membrane</keyword>
<evidence type="ECO:0000256" key="7">
    <source>
        <dbReference type="RuleBase" id="RU363032"/>
    </source>
</evidence>
<evidence type="ECO:0000313" key="10">
    <source>
        <dbReference type="Proteomes" id="UP001595645"/>
    </source>
</evidence>
<comment type="similarity">
    <text evidence="7">Belongs to the binding-protein-dependent transport system permease family.</text>
</comment>
<dbReference type="RefSeq" id="WP_378241400.1">
    <property type="nucleotide sequence ID" value="NZ_JBHRWK010000038.1"/>
</dbReference>
<dbReference type="CDD" id="cd06261">
    <property type="entry name" value="TM_PBP2"/>
    <property type="match status" value="1"/>
</dbReference>
<keyword evidence="2 7" id="KW-0813">Transport</keyword>
<feature type="domain" description="ABC transmembrane type-1" evidence="8">
    <location>
        <begin position="77"/>
        <end position="295"/>
    </location>
</feature>
<comment type="caution">
    <text evidence="9">The sequence shown here is derived from an EMBL/GenBank/DDBJ whole genome shotgun (WGS) entry which is preliminary data.</text>
</comment>
<dbReference type="SUPFAM" id="SSF161098">
    <property type="entry name" value="MetI-like"/>
    <property type="match status" value="1"/>
</dbReference>
<name>A0ABV7P3X0_9PSEU</name>
<evidence type="ECO:0000256" key="4">
    <source>
        <dbReference type="ARBA" id="ARBA00022692"/>
    </source>
</evidence>
<gene>
    <name evidence="9" type="ORF">ACFOSH_24590</name>
</gene>
<dbReference type="PANTHER" id="PTHR30193:SF37">
    <property type="entry name" value="INNER MEMBRANE ABC TRANSPORTER PERMEASE PROTEIN YCJO"/>
    <property type="match status" value="1"/>
</dbReference>
<evidence type="ECO:0000256" key="3">
    <source>
        <dbReference type="ARBA" id="ARBA00022475"/>
    </source>
</evidence>
<evidence type="ECO:0000259" key="8">
    <source>
        <dbReference type="PROSITE" id="PS50928"/>
    </source>
</evidence>
<sequence>MPRSRKRDLLASLDRRATPILLVTPFFVLFAVFGLFPLLYTFWVSLHDWQLINGDQGFVGLRNFSELFGDSHFYNALSNTVTLFLLSTVPQIALALGIAALLDRPLRARAFWRSVVLLPNVVSVAAIALIFAQLFGRDFGVVNWLLGLFGMSPLDWQAQGWSAQPAIALIVIWRWAGYNSLLYLAAMQSVPTELYEAAELDGASRWRQFFSITVPGIRPTIVFTTVVSAIGGMQIFVEPQLFDSSGVAGTGGDDRQFQTLIMYLYEKGFTQFDAGYAAAIAWVVFLASVVLALAGVVLARRIAGSG</sequence>
<evidence type="ECO:0000256" key="5">
    <source>
        <dbReference type="ARBA" id="ARBA00022989"/>
    </source>
</evidence>
<evidence type="ECO:0000256" key="6">
    <source>
        <dbReference type="ARBA" id="ARBA00023136"/>
    </source>
</evidence>
<dbReference type="InterPro" id="IPR051393">
    <property type="entry name" value="ABC_transporter_permease"/>
</dbReference>
<evidence type="ECO:0000256" key="1">
    <source>
        <dbReference type="ARBA" id="ARBA00004651"/>
    </source>
</evidence>
<feature type="transmembrane region" description="Helical" evidence="7">
    <location>
        <begin position="274"/>
        <end position="299"/>
    </location>
</feature>
<keyword evidence="6 7" id="KW-0472">Membrane</keyword>
<feature type="transmembrane region" description="Helical" evidence="7">
    <location>
        <begin position="81"/>
        <end position="102"/>
    </location>
</feature>
<feature type="transmembrane region" description="Helical" evidence="7">
    <location>
        <begin position="217"/>
        <end position="237"/>
    </location>
</feature>